<proteinExistence type="predicted"/>
<evidence type="ECO:0000313" key="2">
    <source>
        <dbReference type="Proteomes" id="UP000192247"/>
    </source>
</evidence>
<dbReference type="EMBL" id="MNPL01006628">
    <property type="protein sequence ID" value="OQR75255.1"/>
    <property type="molecule type" value="Genomic_DNA"/>
</dbReference>
<sequence>MLAWDHLNLILDEVNTTKKLSPENLQELASLSTEFPHAVRLLANGSVIQPRHPGLPYVIVDANAVVEVLQSNLHCCCVDFAFSLADDTDILACRHYLAVRLYQALAKNN</sequence>
<keyword evidence="2" id="KW-1185">Reference proteome</keyword>
<dbReference type="AlphaFoldDB" id="A0A1V9XP21"/>
<gene>
    <name evidence="1" type="ORF">BIW11_03288</name>
</gene>
<accession>A0A1V9XP21</accession>
<evidence type="ECO:0000313" key="1">
    <source>
        <dbReference type="EMBL" id="OQR75255.1"/>
    </source>
</evidence>
<protein>
    <submittedName>
        <fullName evidence="1">Uncharacterized protein</fullName>
    </submittedName>
</protein>
<name>A0A1V9XP21_9ACAR</name>
<organism evidence="1 2">
    <name type="scientific">Tropilaelaps mercedesae</name>
    <dbReference type="NCBI Taxonomy" id="418985"/>
    <lineage>
        <taxon>Eukaryota</taxon>
        <taxon>Metazoa</taxon>
        <taxon>Ecdysozoa</taxon>
        <taxon>Arthropoda</taxon>
        <taxon>Chelicerata</taxon>
        <taxon>Arachnida</taxon>
        <taxon>Acari</taxon>
        <taxon>Parasitiformes</taxon>
        <taxon>Mesostigmata</taxon>
        <taxon>Gamasina</taxon>
        <taxon>Dermanyssoidea</taxon>
        <taxon>Laelapidae</taxon>
        <taxon>Tropilaelaps</taxon>
    </lineage>
</organism>
<dbReference type="OrthoDB" id="10603379at2759"/>
<reference evidence="1 2" key="1">
    <citation type="journal article" date="2017" name="Gigascience">
        <title>Draft genome of the honey bee ectoparasitic mite, Tropilaelaps mercedesae, is shaped by the parasitic life history.</title>
        <authorList>
            <person name="Dong X."/>
            <person name="Armstrong S.D."/>
            <person name="Xia D."/>
            <person name="Makepeace B.L."/>
            <person name="Darby A.C."/>
            <person name="Kadowaki T."/>
        </authorList>
    </citation>
    <scope>NUCLEOTIDE SEQUENCE [LARGE SCALE GENOMIC DNA]</scope>
    <source>
        <strain evidence="1">Wuxi-XJTLU</strain>
    </source>
</reference>
<comment type="caution">
    <text evidence="1">The sequence shown here is derived from an EMBL/GenBank/DDBJ whole genome shotgun (WGS) entry which is preliminary data.</text>
</comment>
<dbReference type="InParanoid" id="A0A1V9XP21"/>
<dbReference type="Proteomes" id="UP000192247">
    <property type="component" value="Unassembled WGS sequence"/>
</dbReference>